<dbReference type="EMBL" id="NBII01000004">
    <property type="protein sequence ID" value="PAV19319.1"/>
    <property type="molecule type" value="Genomic_DNA"/>
</dbReference>
<evidence type="ECO:0000313" key="2">
    <source>
        <dbReference type="EMBL" id="PAV19319.1"/>
    </source>
</evidence>
<feature type="compositionally biased region" description="Basic and acidic residues" evidence="1">
    <location>
        <begin position="73"/>
        <end position="87"/>
    </location>
</feature>
<feature type="compositionally biased region" description="Low complexity" evidence="1">
    <location>
        <begin position="993"/>
        <end position="1003"/>
    </location>
</feature>
<feature type="compositionally biased region" description="Low complexity" evidence="1">
    <location>
        <begin position="835"/>
        <end position="849"/>
    </location>
</feature>
<comment type="caution">
    <text evidence="2">The sequence shown here is derived from an EMBL/GenBank/DDBJ whole genome shotgun (WGS) entry which is preliminary data.</text>
</comment>
<feature type="compositionally biased region" description="Basic and acidic residues" evidence="1">
    <location>
        <begin position="310"/>
        <end position="319"/>
    </location>
</feature>
<feature type="compositionally biased region" description="Basic and acidic residues" evidence="1">
    <location>
        <begin position="501"/>
        <end position="523"/>
    </location>
</feature>
<feature type="compositionally biased region" description="Polar residues" evidence="1">
    <location>
        <begin position="882"/>
        <end position="899"/>
    </location>
</feature>
<feature type="compositionally biased region" description="Polar residues" evidence="1">
    <location>
        <begin position="1229"/>
        <end position="1239"/>
    </location>
</feature>
<protein>
    <recommendedName>
        <fullName evidence="4">F-box domain-containing protein</fullName>
    </recommendedName>
</protein>
<sequence length="1547" mass="171598">MFRRKKSTQDAPHHSISISAPMRMAPPSQIAQTTSPVFDKFAKTTPRPNGGWMNPSNVYPEDPNQFVQTTPTRVEDKTRAVSRERRMSSRPGLGIFDGGGILNPTKQQKQQQMTSADASLLDSRQTGPQPPKKPEKDTRHFQNISEKRNSRLPTPPSPSSKPSARQLPTVNNAGNEMPPINPRNRSALQAPSPWTTSPHSPSTSAFLSSNQGTPSPVTPVSPITPQTPQINESGFLNPEIRKANEPSLGNSLEARRAPKRGKYSPLAAFGPGPSPSSSPTSPTSAAPIGKMMDATSTQGALKPTSQFTDVSDRTYKAHDGYSPNIIPRDLRPDQGFQTRSSEDTQSSFNDKHVSMQPLKTASVELRVGYDIEEQEFHSPLFAAVPPTNQDPPSRRSRHEAEEETRGRQRSSARSSLYYNHNAESNLRNRMNDIEHNAYAPILNSSHIDRARHNADEDRLRPVSTLGRGRDGSTAREWAGRPRIEGWEEKRTEGEDAEVEGTEIREEDVRELTRSTFRDQESALKARTRSKNGRTRTPTDTTLAQRASNSLDMLSVQPSSPPSSSILTHPPTHPPIPSGSNSGSLPAQSQIRENPEAINISTMKTDEYRREGSSTQTPNDGPQLQRSHSQRARERVREREKEMERERQRLRSRERHQQSSDDTFEPEVRYPSSHQTPIKAQAHTLDQLPTPPTSIDGHLPLQLNNINDGSFSRNHPNATIASILEANNDLIGAARERLRMIGSGEGTPHDVVDPSLAQLRQIDGIQPMQADVLNGASDIARGFTPGMVSPPPISRGPSISSSFQSSAIRPSVQTANLNPTFQGIPLSPPQSPPQPRTSMSPGISSIQSQRTRSKSRTRRPGTGSSVQSQKEGVSSKDGYNYKPPSSASSLDGQRSASLTGSIGRRLQKSSSSRPHVQTLVESPVDMFGSIEGDGIVSELVDSDPFAKGEVERTDSCSVHSHSSHPSRPTTAQSRDAPPLPRPSTANSMSAPIEVNSNKKSVSSSPVRRTRREGRLDNQSREAALAHERVLVVEEEDNQDTEKEEMQESEPQPKPEPEPEKEPTFYPLEKHLSNVQLFCTLLPYLDFRDWCALIAVNDGLRRAIEHRRDLREAVLEHFLVTVGYTRWRWDTKEHVMLTFRDLNSYMRGVSVPSHQFSKCAQDWINARSQAQAAPDDEYLRFKAKSAASQKSLLSSSCRAYTRVVLRLRAQAEAMERDYETENMMNPIYQFTPPQSTTSVNAKASGRRSASRARTASRPPSPTTSANSHSAFSHARNGSSHARSNRAGNRFRSPLFQLGHAPVLRVFVANPEGSWLTDDNVIECEKELKRAGVIPLMRVGDVVWDTAVGDEGNIGRLVWDGNYLIDLDYTYSRSGEVPQYLHTLSFPPSYFHRVIRSSGNPICYIDISPWAEEIAANLQLLQDRVKAETPQGGRHMVVRWVHRSKFHIRPNPYTNEPIPIPSTSLSVDPGWFGTIIVEAEGTNEGLADLQARCKRGFPPRAVGAEVHAVNGHVNGSAPKKGQGKVYRLLRERSRPGEIWLRTVREKERLL</sequence>
<feature type="compositionally biased region" description="Low complexity" evidence="1">
    <location>
        <begin position="213"/>
        <end position="230"/>
    </location>
</feature>
<gene>
    <name evidence="2" type="ORF">PNOK_0425300</name>
</gene>
<accession>A0A286UIH4</accession>
<organism evidence="2 3">
    <name type="scientific">Pyrrhoderma noxium</name>
    <dbReference type="NCBI Taxonomy" id="2282107"/>
    <lineage>
        <taxon>Eukaryota</taxon>
        <taxon>Fungi</taxon>
        <taxon>Dikarya</taxon>
        <taxon>Basidiomycota</taxon>
        <taxon>Agaricomycotina</taxon>
        <taxon>Agaricomycetes</taxon>
        <taxon>Hymenochaetales</taxon>
        <taxon>Hymenochaetaceae</taxon>
        <taxon>Pyrrhoderma</taxon>
    </lineage>
</organism>
<feature type="compositionally biased region" description="Basic and acidic residues" evidence="1">
    <location>
        <begin position="1011"/>
        <end position="1030"/>
    </location>
</feature>
<feature type="compositionally biased region" description="Low complexity" evidence="1">
    <location>
        <begin position="191"/>
        <end position="204"/>
    </location>
</feature>
<keyword evidence="3" id="KW-1185">Reference proteome</keyword>
<feature type="compositionally biased region" description="Polar residues" evidence="1">
    <location>
        <begin position="811"/>
        <end position="820"/>
    </location>
</feature>
<feature type="compositionally biased region" description="Low complexity" evidence="1">
    <location>
        <begin position="1249"/>
        <end position="1263"/>
    </location>
</feature>
<proteinExistence type="predicted"/>
<feature type="region of interest" description="Disordered" evidence="1">
    <location>
        <begin position="782"/>
        <end position="919"/>
    </location>
</feature>
<feature type="compositionally biased region" description="Basic and acidic residues" evidence="1">
    <location>
        <begin position="1038"/>
        <end position="1062"/>
    </location>
</feature>
<feature type="region of interest" description="Disordered" evidence="1">
    <location>
        <begin position="378"/>
        <end position="414"/>
    </location>
</feature>
<feature type="compositionally biased region" description="Basic and acidic residues" evidence="1">
    <location>
        <begin position="132"/>
        <end position="149"/>
    </location>
</feature>
<reference evidence="2 3" key="1">
    <citation type="journal article" date="2017" name="Mol. Ecol.">
        <title>Comparative and population genomic landscape of Phellinus noxius: A hypervariable fungus causing root rot in trees.</title>
        <authorList>
            <person name="Chung C.L."/>
            <person name="Lee T.J."/>
            <person name="Akiba M."/>
            <person name="Lee H.H."/>
            <person name="Kuo T.H."/>
            <person name="Liu D."/>
            <person name="Ke H.M."/>
            <person name="Yokoi T."/>
            <person name="Roa M.B."/>
            <person name="Lu M.J."/>
            <person name="Chang Y.Y."/>
            <person name="Ann P.J."/>
            <person name="Tsai J.N."/>
            <person name="Chen C.Y."/>
            <person name="Tzean S.S."/>
            <person name="Ota Y."/>
            <person name="Hattori T."/>
            <person name="Sahashi N."/>
            <person name="Liou R.F."/>
            <person name="Kikuchi T."/>
            <person name="Tsai I.J."/>
        </authorList>
    </citation>
    <scope>NUCLEOTIDE SEQUENCE [LARGE SCALE GENOMIC DNA]</scope>
    <source>
        <strain evidence="2 3">FFPRI411160</strain>
    </source>
</reference>
<dbReference type="STRING" id="2282107.A0A286UIH4"/>
<feature type="compositionally biased region" description="Low complexity" evidence="1">
    <location>
        <begin position="954"/>
        <end position="965"/>
    </location>
</feature>
<feature type="compositionally biased region" description="Polar residues" evidence="1">
    <location>
        <begin position="104"/>
        <end position="127"/>
    </location>
</feature>
<feature type="region of interest" description="Disordered" evidence="1">
    <location>
        <begin position="949"/>
        <end position="1062"/>
    </location>
</feature>
<feature type="compositionally biased region" description="Basic and acidic residues" evidence="1">
    <location>
        <begin position="630"/>
        <end position="658"/>
    </location>
</feature>
<feature type="compositionally biased region" description="Polar residues" evidence="1">
    <location>
        <begin position="578"/>
        <end position="591"/>
    </location>
</feature>
<feature type="compositionally biased region" description="Low complexity" evidence="1">
    <location>
        <begin position="264"/>
        <end position="287"/>
    </location>
</feature>
<feature type="compositionally biased region" description="Low complexity" evidence="1">
    <location>
        <begin position="794"/>
        <end position="810"/>
    </location>
</feature>
<feature type="region of interest" description="Disordered" evidence="1">
    <location>
        <begin position="487"/>
        <end position="674"/>
    </location>
</feature>
<feature type="compositionally biased region" description="Polar residues" evidence="1">
    <location>
        <begin position="1264"/>
        <end position="1279"/>
    </location>
</feature>
<dbReference type="InParanoid" id="A0A286UIH4"/>
<dbReference type="Proteomes" id="UP000217199">
    <property type="component" value="Unassembled WGS sequence"/>
</dbReference>
<feature type="compositionally biased region" description="Pro residues" evidence="1">
    <location>
        <begin position="825"/>
        <end position="834"/>
    </location>
</feature>
<feature type="region of interest" description="Disordered" evidence="1">
    <location>
        <begin position="1"/>
        <end position="355"/>
    </location>
</feature>
<feature type="compositionally biased region" description="Polar residues" evidence="1">
    <location>
        <begin position="612"/>
        <end position="626"/>
    </location>
</feature>
<evidence type="ECO:0000313" key="3">
    <source>
        <dbReference type="Proteomes" id="UP000217199"/>
    </source>
</evidence>
<name>A0A286UIH4_9AGAM</name>
<feature type="compositionally biased region" description="Polar residues" evidence="1">
    <location>
        <begin position="335"/>
        <end position="348"/>
    </location>
</feature>
<feature type="compositionally biased region" description="Polar residues" evidence="1">
    <location>
        <begin position="294"/>
        <end position="309"/>
    </location>
</feature>
<dbReference type="OrthoDB" id="3365519at2759"/>
<evidence type="ECO:0000256" key="1">
    <source>
        <dbReference type="SAM" id="MobiDB-lite"/>
    </source>
</evidence>
<evidence type="ECO:0008006" key="4">
    <source>
        <dbReference type="Google" id="ProtNLM"/>
    </source>
</evidence>
<feature type="region of interest" description="Disordered" evidence="1">
    <location>
        <begin position="1225"/>
        <end position="1283"/>
    </location>
</feature>
<feature type="compositionally biased region" description="Polar residues" evidence="1">
    <location>
        <begin position="534"/>
        <end position="551"/>
    </location>
</feature>